<keyword evidence="5 7" id="KW-0472">Membrane</keyword>
<dbReference type="AlphaFoldDB" id="A0A3P6B5B3"/>
<feature type="transmembrane region" description="Helical" evidence="7">
    <location>
        <begin position="109"/>
        <end position="131"/>
    </location>
</feature>
<evidence type="ECO:0000256" key="4">
    <source>
        <dbReference type="ARBA" id="ARBA00022989"/>
    </source>
</evidence>
<protein>
    <recommendedName>
        <fullName evidence="8">DUF7781 domain-containing protein</fullName>
    </recommendedName>
</protein>
<accession>A0A3P6B5B3</accession>
<reference evidence="9" key="1">
    <citation type="submission" date="2018-11" db="EMBL/GenBank/DDBJ databases">
        <authorList>
            <consortium name="Genoscope - CEA"/>
            <person name="William W."/>
        </authorList>
    </citation>
    <scope>NUCLEOTIDE SEQUENCE</scope>
</reference>
<sequence>MSTERRPMTNEENAMFLDILQEAPLFGHRKSRSLVGSYLYLILLAGYAVLAAGAPWIFHHLHHLTPSLLCCCDVALLILTGIFQQYFVFQVQKIRLQGYYSFSQKLKHVVRLPFAIASYGICPTMSVSLDFTGYERTAAMLLVIVWDPQISILSTSSLQRIIMIAESVCAGFFMSLYIGYVHQYNSVNSRPDVLKSLYSPLQPSSSMDGLRYYEGRLSDQQTALLQYQRENLHFLSEEILSLQEKLSKYEQSDDGSTPQVDLAHLLASRDQELRTLSAEMNQLQSELRLARSLIAERDAEVQRVNNTNSQYIEENERLRAILSEWSMRAANLERALEVERMSNSELQKEVAGGRRKQQMVETSEQPPFMEPPPSSRAEEPPSWDELYKINLMPSELFLKFRKELQGLRVGVNLELYNEPTNDYHAKLVLKPLSPERKWKFIYEPLHQEVRVLSKKIPLTRFLNLQVGVGHNFQMNAMGWKWKLTSCLGGDGVSRIRNKTTLGLTPGVDLRFGWRADFVLPEVTGALGTEEPLFNMSSGRLEASLDRVEAILTHSEYL</sequence>
<evidence type="ECO:0000256" key="3">
    <source>
        <dbReference type="ARBA" id="ARBA00022692"/>
    </source>
</evidence>
<evidence type="ECO:0000259" key="8">
    <source>
        <dbReference type="Pfam" id="PF25003"/>
    </source>
</evidence>
<keyword evidence="3 7" id="KW-0812">Transmembrane</keyword>
<feature type="transmembrane region" description="Helical" evidence="7">
    <location>
        <begin position="64"/>
        <end position="88"/>
    </location>
</feature>
<evidence type="ECO:0000256" key="6">
    <source>
        <dbReference type="SAM" id="MobiDB-lite"/>
    </source>
</evidence>
<gene>
    <name evidence="9" type="ORF">BRAA07T28424Z</name>
</gene>
<feature type="compositionally biased region" description="Basic and acidic residues" evidence="6">
    <location>
        <begin position="343"/>
        <end position="352"/>
    </location>
</feature>
<feature type="transmembrane region" description="Helical" evidence="7">
    <location>
        <begin position="38"/>
        <end position="58"/>
    </location>
</feature>
<comment type="similarity">
    <text evidence="2">Belongs to the TMEM192 family.</text>
</comment>
<dbReference type="EMBL" id="LR031574">
    <property type="protein sequence ID" value="VDC96249.1"/>
    <property type="molecule type" value="Genomic_DNA"/>
</dbReference>
<dbReference type="Pfam" id="PF14802">
    <property type="entry name" value="TMEM192"/>
    <property type="match status" value="1"/>
</dbReference>
<comment type="subcellular location">
    <subcellularLocation>
        <location evidence="1">Membrane</location>
        <topology evidence="1">Multi-pass membrane protein</topology>
    </subcellularLocation>
</comment>
<organism evidence="9">
    <name type="scientific">Brassica campestris</name>
    <name type="common">Field mustard</name>
    <dbReference type="NCBI Taxonomy" id="3711"/>
    <lineage>
        <taxon>Eukaryota</taxon>
        <taxon>Viridiplantae</taxon>
        <taxon>Streptophyta</taxon>
        <taxon>Embryophyta</taxon>
        <taxon>Tracheophyta</taxon>
        <taxon>Spermatophyta</taxon>
        <taxon>Magnoliopsida</taxon>
        <taxon>eudicotyledons</taxon>
        <taxon>Gunneridae</taxon>
        <taxon>Pentapetalae</taxon>
        <taxon>rosids</taxon>
        <taxon>malvids</taxon>
        <taxon>Brassicales</taxon>
        <taxon>Brassicaceae</taxon>
        <taxon>Brassiceae</taxon>
        <taxon>Brassica</taxon>
    </lineage>
</organism>
<dbReference type="InterPro" id="IPR056683">
    <property type="entry name" value="DUF7781"/>
</dbReference>
<name>A0A3P6B5B3_BRACM</name>
<feature type="domain" description="DUF7781" evidence="8">
    <location>
        <begin position="382"/>
        <end position="553"/>
    </location>
</feature>
<evidence type="ECO:0000256" key="1">
    <source>
        <dbReference type="ARBA" id="ARBA00004141"/>
    </source>
</evidence>
<evidence type="ECO:0000256" key="5">
    <source>
        <dbReference type="ARBA" id="ARBA00023136"/>
    </source>
</evidence>
<keyword evidence="4 7" id="KW-1133">Transmembrane helix</keyword>
<dbReference type="GO" id="GO:0016020">
    <property type="term" value="C:membrane"/>
    <property type="evidence" value="ECO:0007669"/>
    <property type="project" value="UniProtKB-SubCell"/>
</dbReference>
<dbReference type="PANTHER" id="PTHR31592:SF1">
    <property type="entry name" value="TRANSMEMBRANE PROTEIN 192"/>
    <property type="match status" value="1"/>
</dbReference>
<evidence type="ECO:0000313" key="9">
    <source>
        <dbReference type="EMBL" id="VDC96249.1"/>
    </source>
</evidence>
<dbReference type="InterPro" id="IPR029399">
    <property type="entry name" value="TMEM192"/>
</dbReference>
<evidence type="ECO:0000256" key="2">
    <source>
        <dbReference type="ARBA" id="ARBA00006314"/>
    </source>
</evidence>
<dbReference type="Pfam" id="PF25003">
    <property type="entry name" value="DUF7781"/>
    <property type="match status" value="1"/>
</dbReference>
<evidence type="ECO:0000256" key="7">
    <source>
        <dbReference type="SAM" id="Phobius"/>
    </source>
</evidence>
<dbReference type="PANTHER" id="PTHR31592">
    <property type="entry name" value="TRANSMEMBRANE PROTEIN 192"/>
    <property type="match status" value="1"/>
</dbReference>
<proteinExistence type="inferred from homology"/>
<feature type="region of interest" description="Disordered" evidence="6">
    <location>
        <begin position="343"/>
        <end position="381"/>
    </location>
</feature>